<dbReference type="RefSeq" id="WP_135835640.1">
    <property type="nucleotide sequence ID" value="NZ_CAUQWU010000004.1"/>
</dbReference>
<accession>A0A4Z1C350</accession>
<dbReference type="OrthoDB" id="3831186at2"/>
<organism evidence="1 2">
    <name type="scientific">Empedobacter tilapiae</name>
    <dbReference type="NCBI Taxonomy" id="2491114"/>
    <lineage>
        <taxon>Bacteria</taxon>
        <taxon>Pseudomonadati</taxon>
        <taxon>Bacteroidota</taxon>
        <taxon>Flavobacteriia</taxon>
        <taxon>Flavobacteriales</taxon>
        <taxon>Weeksellaceae</taxon>
        <taxon>Empedobacter</taxon>
    </lineage>
</organism>
<sequence>MNTIIDRILKIIELKKISKNKFYIETGLSNGFLDKVKDIGASKIEQILNTYSDINPNWLVTGEGAMFTNQNKEIEKSDVTDNITEEVRLFDTNQNAEIFTNTHGNKFYIYPDQTIRIEVLKIPFPAYASYIESCFDEIKLKEDFSTISFKVDHIGRGYYLGFESIGDSMWNKGGYDTPSGADILGREVGRHLWKDGFHKTTYGFIIITKTGIFHKDIADLTDDGMIVLTSRNPEFKPFLYPIEDVKQIFHVIKRSY</sequence>
<keyword evidence="2" id="KW-1185">Reference proteome</keyword>
<proteinExistence type="predicted"/>
<comment type="caution">
    <text evidence="1">The sequence shown here is derived from an EMBL/GenBank/DDBJ whole genome shotgun (WGS) entry which is preliminary data.</text>
</comment>
<protein>
    <submittedName>
        <fullName evidence="1">XRE family transcriptional regulator</fullName>
    </submittedName>
</protein>
<name>A0A4Z1C350_9FLAO</name>
<dbReference type="Proteomes" id="UP000297998">
    <property type="component" value="Unassembled WGS sequence"/>
</dbReference>
<evidence type="ECO:0000313" key="1">
    <source>
        <dbReference type="EMBL" id="TGN26741.1"/>
    </source>
</evidence>
<reference evidence="1 2" key="1">
    <citation type="submission" date="2019-03" db="EMBL/GenBank/DDBJ databases">
        <title>Empedobacter tilapiae sp. nov., isolated from an intestine of Nile tilapia Oreochromis niloticus.</title>
        <authorList>
            <person name="Kim Y.-O."/>
            <person name="Yoon J.-H."/>
        </authorList>
    </citation>
    <scope>NUCLEOTIDE SEQUENCE [LARGE SCALE GENOMIC DNA]</scope>
    <source>
        <strain evidence="1 2">MRS2</strain>
    </source>
</reference>
<dbReference type="EMBL" id="SRPE01000006">
    <property type="protein sequence ID" value="TGN26741.1"/>
    <property type="molecule type" value="Genomic_DNA"/>
</dbReference>
<gene>
    <name evidence="1" type="ORF">E4J94_09860</name>
</gene>
<dbReference type="AlphaFoldDB" id="A0A4Z1C350"/>
<evidence type="ECO:0000313" key="2">
    <source>
        <dbReference type="Proteomes" id="UP000297998"/>
    </source>
</evidence>